<dbReference type="GO" id="GO:0005634">
    <property type="term" value="C:nucleus"/>
    <property type="evidence" value="ECO:0007669"/>
    <property type="project" value="TreeGrafter"/>
</dbReference>
<evidence type="ECO:0000313" key="3">
    <source>
        <dbReference type="Proteomes" id="UP000325780"/>
    </source>
</evidence>
<feature type="domain" description="Glutamine amidotransferase" evidence="1">
    <location>
        <begin position="51"/>
        <end position="203"/>
    </location>
</feature>
<reference evidence="2 3" key="1">
    <citation type="submission" date="2019-04" db="EMBL/GenBank/DDBJ databases">
        <title>Friends and foes A comparative genomics study of 23 Aspergillus species from section Flavi.</title>
        <authorList>
            <consortium name="DOE Joint Genome Institute"/>
            <person name="Kjaerbolling I."/>
            <person name="Vesth T."/>
            <person name="Frisvad J.C."/>
            <person name="Nybo J.L."/>
            <person name="Theobald S."/>
            <person name="Kildgaard S."/>
            <person name="Isbrandt T."/>
            <person name="Kuo A."/>
            <person name="Sato A."/>
            <person name="Lyhne E.K."/>
            <person name="Kogle M.E."/>
            <person name="Wiebenga A."/>
            <person name="Kun R.S."/>
            <person name="Lubbers R.J."/>
            <person name="Makela M.R."/>
            <person name="Barry K."/>
            <person name="Chovatia M."/>
            <person name="Clum A."/>
            <person name="Daum C."/>
            <person name="Haridas S."/>
            <person name="He G."/>
            <person name="LaButti K."/>
            <person name="Lipzen A."/>
            <person name="Mondo S."/>
            <person name="Riley R."/>
            <person name="Salamov A."/>
            <person name="Simmons B.A."/>
            <person name="Magnuson J.K."/>
            <person name="Henrissat B."/>
            <person name="Mortensen U.H."/>
            <person name="Larsen T.O."/>
            <person name="Devries R.P."/>
            <person name="Grigoriev I.V."/>
            <person name="Machida M."/>
            <person name="Baker S.E."/>
            <person name="Andersen M.R."/>
        </authorList>
    </citation>
    <scope>NUCLEOTIDE SEQUENCE [LARGE SCALE GENOMIC DNA]</scope>
    <source>
        <strain evidence="2 3">IBT 18842</strain>
    </source>
</reference>
<dbReference type="PANTHER" id="PTHR42695:SF5">
    <property type="entry name" value="GLUTAMINE AMIDOTRANSFERASE YLR126C-RELATED"/>
    <property type="match status" value="1"/>
</dbReference>
<dbReference type="EMBL" id="ML742071">
    <property type="protein sequence ID" value="KAE8151436.1"/>
    <property type="molecule type" value="Genomic_DNA"/>
</dbReference>
<dbReference type="OrthoDB" id="92161at2759"/>
<dbReference type="InterPro" id="IPR029062">
    <property type="entry name" value="Class_I_gatase-like"/>
</dbReference>
<evidence type="ECO:0000259" key="1">
    <source>
        <dbReference type="Pfam" id="PF00117"/>
    </source>
</evidence>
<dbReference type="GO" id="GO:0005829">
    <property type="term" value="C:cytosol"/>
    <property type="evidence" value="ECO:0007669"/>
    <property type="project" value="TreeGrafter"/>
</dbReference>
<dbReference type="InterPro" id="IPR017926">
    <property type="entry name" value="GATASE"/>
</dbReference>
<dbReference type="PANTHER" id="PTHR42695">
    <property type="entry name" value="GLUTAMINE AMIDOTRANSFERASE YLR126C-RELATED"/>
    <property type="match status" value="1"/>
</dbReference>
<gene>
    <name evidence="2" type="ORF">BDV25DRAFT_138856</name>
</gene>
<keyword evidence="3" id="KW-1185">Reference proteome</keyword>
<protein>
    <submittedName>
        <fullName evidence="2">Putative copper/iron-regulated glutamine amidotransferase</fullName>
    </submittedName>
</protein>
<keyword evidence="2" id="KW-0315">Glutamine amidotransferase</keyword>
<dbReference type="Proteomes" id="UP000325780">
    <property type="component" value="Unassembled WGS sequence"/>
</dbReference>
<sequence length="243" mass="26938">MGSMDTLRIAVLINTPPDNMEFWLDVRESWKSAFATISPTAQVDLYDPVIERQFPDASKYNLIVLSGGKADASSSEPWVLGVLNYVKSTARDLPDTKIIGICWGHQAVNRALGGVVRAVPTGPIAAIEEICLTEAGKTFFPFAVTTGTYKAPEFHVREVATPAPGFIHLAENHECFVNEANSILTFQGHPELSKQLVKKMLLEEDKEYNGNLSPEQLEKEVRKLDQPMDGVKLLERVIQWVGE</sequence>
<evidence type="ECO:0000313" key="2">
    <source>
        <dbReference type="EMBL" id="KAE8151436.1"/>
    </source>
</evidence>
<dbReference type="Pfam" id="PF00117">
    <property type="entry name" value="GATase"/>
    <property type="match status" value="1"/>
</dbReference>
<dbReference type="InterPro" id="IPR044992">
    <property type="entry name" value="ChyE-like"/>
</dbReference>
<dbReference type="GO" id="GO:0016740">
    <property type="term" value="F:transferase activity"/>
    <property type="evidence" value="ECO:0007669"/>
    <property type="project" value="UniProtKB-KW"/>
</dbReference>
<name>A0A5N6TYI7_ASPAV</name>
<dbReference type="Gene3D" id="3.40.50.880">
    <property type="match status" value="1"/>
</dbReference>
<dbReference type="SUPFAM" id="SSF52317">
    <property type="entry name" value="Class I glutamine amidotransferase-like"/>
    <property type="match status" value="1"/>
</dbReference>
<organism evidence="2 3">
    <name type="scientific">Aspergillus avenaceus</name>
    <dbReference type="NCBI Taxonomy" id="36643"/>
    <lineage>
        <taxon>Eukaryota</taxon>
        <taxon>Fungi</taxon>
        <taxon>Dikarya</taxon>
        <taxon>Ascomycota</taxon>
        <taxon>Pezizomycotina</taxon>
        <taxon>Eurotiomycetes</taxon>
        <taxon>Eurotiomycetidae</taxon>
        <taxon>Eurotiales</taxon>
        <taxon>Aspergillaceae</taxon>
        <taxon>Aspergillus</taxon>
        <taxon>Aspergillus subgen. Circumdati</taxon>
    </lineage>
</organism>
<dbReference type="AlphaFoldDB" id="A0A5N6TYI7"/>
<accession>A0A5N6TYI7</accession>
<proteinExistence type="predicted"/>
<keyword evidence="2" id="KW-0808">Transferase</keyword>